<evidence type="ECO:0000256" key="9">
    <source>
        <dbReference type="ARBA" id="ARBA00059032"/>
    </source>
</evidence>
<dbReference type="GO" id="GO:0008623">
    <property type="term" value="C:CHRAC"/>
    <property type="evidence" value="ECO:0007669"/>
    <property type="project" value="TreeGrafter"/>
</dbReference>
<evidence type="ECO:0000256" key="11">
    <source>
        <dbReference type="ARBA" id="ARBA00071805"/>
    </source>
</evidence>
<feature type="domain" description="Transcription factor CBF/NF-Y/archaeal histone" evidence="13">
    <location>
        <begin position="16"/>
        <end position="62"/>
    </location>
</feature>
<dbReference type="STRING" id="195883.A0A482WTK6"/>
<dbReference type="OrthoDB" id="1291358at2759"/>
<dbReference type="EMBL" id="QKKF02025464">
    <property type="protein sequence ID" value="RZF36917.1"/>
    <property type="molecule type" value="Genomic_DNA"/>
</dbReference>
<name>A0A482WTK6_LAOST</name>
<comment type="function">
    <text evidence="9">Forms a complex with DNA polymerase epsilon subunit POLE3 and binds naked DNA, which is then incorporated into chromatin, aided by the nucleosome remodeling activity of ISWI/SNF2H and ACF1. Does not enhance nucleosome sliding activity of the ACF-5 ISWI chromatin remodeling complex.</text>
</comment>
<evidence type="ECO:0000256" key="1">
    <source>
        <dbReference type="ARBA" id="ARBA00004123"/>
    </source>
</evidence>
<dbReference type="Gene3D" id="1.10.20.10">
    <property type="entry name" value="Histone, subunit A"/>
    <property type="match status" value="1"/>
</dbReference>
<evidence type="ECO:0000256" key="2">
    <source>
        <dbReference type="ARBA" id="ARBA00022553"/>
    </source>
</evidence>
<dbReference type="InterPro" id="IPR009072">
    <property type="entry name" value="Histone-fold"/>
</dbReference>
<dbReference type="FunFam" id="1.10.20.10:FF:000048">
    <property type="entry name" value="Chromatin accessibility complex subunit 1"/>
    <property type="match status" value="1"/>
</dbReference>
<dbReference type="GO" id="GO:0046982">
    <property type="term" value="F:protein heterodimerization activity"/>
    <property type="evidence" value="ECO:0007669"/>
    <property type="project" value="InterPro"/>
</dbReference>
<dbReference type="Pfam" id="PF00808">
    <property type="entry name" value="CBFD_NFYB_HMF"/>
    <property type="match status" value="1"/>
</dbReference>
<gene>
    <name evidence="14" type="ORF">LSTR_LSTR004605</name>
</gene>
<keyword evidence="5" id="KW-0007">Acetylation</keyword>
<dbReference type="GO" id="GO:0016779">
    <property type="term" value="F:nucleotidyltransferase activity"/>
    <property type="evidence" value="ECO:0007669"/>
    <property type="project" value="UniProtKB-KW"/>
</dbReference>
<evidence type="ECO:0000256" key="10">
    <source>
        <dbReference type="ARBA" id="ARBA00062516"/>
    </source>
</evidence>
<dbReference type="InterPro" id="IPR003958">
    <property type="entry name" value="CBFA_NFYB_domain"/>
</dbReference>
<keyword evidence="4" id="KW-0548">Nucleotidyltransferase</keyword>
<dbReference type="GO" id="GO:0003677">
    <property type="term" value="F:DNA binding"/>
    <property type="evidence" value="ECO:0007669"/>
    <property type="project" value="UniProtKB-KW"/>
</dbReference>
<proteinExistence type="predicted"/>
<keyword evidence="2" id="KW-0597">Phosphoprotein</keyword>
<dbReference type="CDD" id="cd22924">
    <property type="entry name" value="HFD_CHRAC1-like"/>
    <property type="match status" value="1"/>
</dbReference>
<dbReference type="GO" id="GO:0006338">
    <property type="term" value="P:chromatin remodeling"/>
    <property type="evidence" value="ECO:0007669"/>
    <property type="project" value="TreeGrafter"/>
</dbReference>
<evidence type="ECO:0000256" key="7">
    <source>
        <dbReference type="ARBA" id="ARBA00023125"/>
    </source>
</evidence>
<keyword evidence="6" id="KW-0175">Coiled coil</keyword>
<keyword evidence="15" id="KW-1185">Reference proteome</keyword>
<dbReference type="InterPro" id="IPR050568">
    <property type="entry name" value="Transcr_DNA_Rep_Reg"/>
</dbReference>
<evidence type="ECO:0000313" key="14">
    <source>
        <dbReference type="EMBL" id="RZF36917.1"/>
    </source>
</evidence>
<dbReference type="InParanoid" id="A0A482WTK6"/>
<evidence type="ECO:0000256" key="5">
    <source>
        <dbReference type="ARBA" id="ARBA00022990"/>
    </source>
</evidence>
<dbReference type="FunCoup" id="A0A482WTK6">
    <property type="interactions" value="1233"/>
</dbReference>
<evidence type="ECO:0000256" key="4">
    <source>
        <dbReference type="ARBA" id="ARBA00022695"/>
    </source>
</evidence>
<dbReference type="SUPFAM" id="SSF47113">
    <property type="entry name" value="Histone-fold"/>
    <property type="match status" value="1"/>
</dbReference>
<evidence type="ECO:0000259" key="13">
    <source>
        <dbReference type="Pfam" id="PF00808"/>
    </source>
</evidence>
<sequence>MTMNKSPINKSKETVLPLSRVRTIMKSSPDVENISQDSLPLVIRATELFIQHLSQMAYKVGKSKDSLEYNNLAEVVQTTDNMTFLREIMPRKITVKEFREIMKRKVIEGNEIKTQGKLDS</sequence>
<comment type="subcellular location">
    <subcellularLocation>
        <location evidence="1">Nucleus</location>
    </subcellularLocation>
</comment>
<keyword evidence="8" id="KW-0539">Nucleus</keyword>
<keyword evidence="7" id="KW-0238">DNA-binding</keyword>
<evidence type="ECO:0000256" key="12">
    <source>
        <dbReference type="ARBA" id="ARBA00083235"/>
    </source>
</evidence>
<dbReference type="PANTHER" id="PTHR10252:SF54">
    <property type="entry name" value="CHROMATIN ACCESSIBILITY COMPLEX PROTEIN 1"/>
    <property type="match status" value="1"/>
</dbReference>
<accession>A0A482WTK6</accession>
<evidence type="ECO:0000256" key="6">
    <source>
        <dbReference type="ARBA" id="ARBA00023054"/>
    </source>
</evidence>
<evidence type="ECO:0000256" key="8">
    <source>
        <dbReference type="ARBA" id="ARBA00023242"/>
    </source>
</evidence>
<keyword evidence="3" id="KW-0808">Transferase</keyword>
<protein>
    <recommendedName>
        <fullName evidence="11">Chromatin accessibility complex protein 1</fullName>
    </recommendedName>
    <alternativeName>
        <fullName evidence="12">DNA polymerase epsilon subunit p15</fullName>
    </alternativeName>
</protein>
<dbReference type="AlphaFoldDB" id="A0A482WTK6"/>
<dbReference type="Proteomes" id="UP000291343">
    <property type="component" value="Unassembled WGS sequence"/>
</dbReference>
<dbReference type="SMR" id="A0A482WTK6"/>
<comment type="subunit">
    <text evidence="10">Heterodimer with POLE3; binds to DNA. Component of the CHRAC ISWI chromatin remodeling complex at least composed of SMARCA5/SNF2H, BAZ1A/ACF1, CHRAC1 and POLE3; the complex preferentially binds DNA through the CHRAC1-POLE3 heterodimer and possesses ATP-dependent nucleosome-remodeling activity. Within the complex, the heterodimer with POLE3 interacts with SMARCA5/SNF2H; the interaction is direct and enhances nucleosome sliding activity by the SMARCA5/SNF2H and BAZ1A/ACF1 interaction. Within the complex, the heterodimer with POLE3 interacts with BAZ1A/ACF1; the interactions are direct.</text>
</comment>
<dbReference type="PANTHER" id="PTHR10252">
    <property type="entry name" value="HISTONE-LIKE TRANSCRIPTION FACTOR CCAAT-RELATED"/>
    <property type="match status" value="1"/>
</dbReference>
<evidence type="ECO:0000256" key="3">
    <source>
        <dbReference type="ARBA" id="ARBA00022679"/>
    </source>
</evidence>
<comment type="caution">
    <text evidence="14">The sequence shown here is derived from an EMBL/GenBank/DDBJ whole genome shotgun (WGS) entry which is preliminary data.</text>
</comment>
<organism evidence="14 15">
    <name type="scientific">Laodelphax striatellus</name>
    <name type="common">Small brown planthopper</name>
    <name type="synonym">Delphax striatella</name>
    <dbReference type="NCBI Taxonomy" id="195883"/>
    <lineage>
        <taxon>Eukaryota</taxon>
        <taxon>Metazoa</taxon>
        <taxon>Ecdysozoa</taxon>
        <taxon>Arthropoda</taxon>
        <taxon>Hexapoda</taxon>
        <taxon>Insecta</taxon>
        <taxon>Pterygota</taxon>
        <taxon>Neoptera</taxon>
        <taxon>Paraneoptera</taxon>
        <taxon>Hemiptera</taxon>
        <taxon>Auchenorrhyncha</taxon>
        <taxon>Fulgoroidea</taxon>
        <taxon>Delphacidae</taxon>
        <taxon>Criomorphinae</taxon>
        <taxon>Laodelphax</taxon>
    </lineage>
</organism>
<evidence type="ECO:0000313" key="15">
    <source>
        <dbReference type="Proteomes" id="UP000291343"/>
    </source>
</evidence>
<reference evidence="14 15" key="1">
    <citation type="journal article" date="2017" name="Gigascience">
        <title>Genome sequence of the small brown planthopper, Laodelphax striatellus.</title>
        <authorList>
            <person name="Zhu J."/>
            <person name="Jiang F."/>
            <person name="Wang X."/>
            <person name="Yang P."/>
            <person name="Bao Y."/>
            <person name="Zhao W."/>
            <person name="Wang W."/>
            <person name="Lu H."/>
            <person name="Wang Q."/>
            <person name="Cui N."/>
            <person name="Li J."/>
            <person name="Chen X."/>
            <person name="Luo L."/>
            <person name="Yu J."/>
            <person name="Kang L."/>
            <person name="Cui F."/>
        </authorList>
    </citation>
    <scope>NUCLEOTIDE SEQUENCE [LARGE SCALE GENOMIC DNA]</scope>
    <source>
        <strain evidence="14">Lst14</strain>
    </source>
</reference>
<dbReference type="GO" id="GO:0006261">
    <property type="term" value="P:DNA-templated DNA replication"/>
    <property type="evidence" value="ECO:0007669"/>
    <property type="project" value="TreeGrafter"/>
</dbReference>